<reference evidence="1 2" key="1">
    <citation type="journal article" date="2014" name="Int. J. Syst. Evol. Microbiol.">
        <title>Complete genome sequence of Corynebacterium casei LMG S-19264T (=DSM 44701T), isolated from a smear-ripened cheese.</title>
        <authorList>
            <consortium name="US DOE Joint Genome Institute (JGI-PGF)"/>
            <person name="Walter F."/>
            <person name="Albersmeier A."/>
            <person name="Kalinowski J."/>
            <person name="Ruckert C."/>
        </authorList>
    </citation>
    <scope>NUCLEOTIDE SEQUENCE [LARGE SCALE GENOMIC DNA]</scope>
    <source>
        <strain evidence="1 2">CGMCC 1.7286</strain>
    </source>
</reference>
<comment type="caution">
    <text evidence="1">The sequence shown here is derived from an EMBL/GenBank/DDBJ whole genome shotgun (WGS) entry which is preliminary data.</text>
</comment>
<accession>A0A917ZBM0</accession>
<gene>
    <name evidence="1" type="ORF">GCM10011348_16180</name>
</gene>
<dbReference type="SUPFAM" id="SSF53067">
    <property type="entry name" value="Actin-like ATPase domain"/>
    <property type="match status" value="1"/>
</dbReference>
<evidence type="ECO:0008006" key="3">
    <source>
        <dbReference type="Google" id="ProtNLM"/>
    </source>
</evidence>
<name>A0A917ZBM0_9GAMM</name>
<keyword evidence="2" id="KW-1185">Reference proteome</keyword>
<dbReference type="Proteomes" id="UP000599578">
    <property type="component" value="Unassembled WGS sequence"/>
</dbReference>
<proteinExistence type="predicted"/>
<dbReference type="PANTHER" id="PTHR40278">
    <property type="entry name" value="DNA UTILIZATION PROTEIN HOFN"/>
    <property type="match status" value="1"/>
</dbReference>
<dbReference type="InterPro" id="IPR007813">
    <property type="entry name" value="PilN"/>
</dbReference>
<dbReference type="Gene3D" id="3.30.420.380">
    <property type="match status" value="1"/>
</dbReference>
<sequence>MIEATESRFSRWRREVSQPLSGFWQWWSGELVGLLPAEWRRRLRGQALVARVEPGQESLLVVTDGSEELYRMPLSVAPPPQLVQQLQQLSAQAGRTVLQVDPRKLLHKRLPLPAVTESRLESVLGFEMDRHTPFKAEDVYFGYRVDRRDVPGQRILVDLYLMPRKRLDDLLKQVRAFGLVPTAVLPAEARTSAEQKTLNLLPRAMRQGQGRERQRSMRNKVIVGGLLLAMLVAFPLYKRAERVEALEAALAEPRAAAEQAQRVRAEIEALVDGRQYLSRLKAEQLPVIFVLDELTRLLPDNTWLNRFELDGQNLRVQGESGSASSLIALLEDSPMFMSVDFTSPVTINPRSRRERFSIEARLEPLPQASGEGAP</sequence>
<evidence type="ECO:0000313" key="1">
    <source>
        <dbReference type="EMBL" id="GGO80140.1"/>
    </source>
</evidence>
<organism evidence="1 2">
    <name type="scientific">Marinobacterium nitratireducens</name>
    <dbReference type="NCBI Taxonomy" id="518897"/>
    <lineage>
        <taxon>Bacteria</taxon>
        <taxon>Pseudomonadati</taxon>
        <taxon>Pseudomonadota</taxon>
        <taxon>Gammaproteobacteria</taxon>
        <taxon>Oceanospirillales</taxon>
        <taxon>Oceanospirillaceae</taxon>
        <taxon>Marinobacterium</taxon>
    </lineage>
</organism>
<dbReference type="InterPro" id="IPR043129">
    <property type="entry name" value="ATPase_NBD"/>
</dbReference>
<evidence type="ECO:0000313" key="2">
    <source>
        <dbReference type="Proteomes" id="UP000599578"/>
    </source>
</evidence>
<protein>
    <recommendedName>
        <fullName evidence="3">General secretion pathway protein L</fullName>
    </recommendedName>
</protein>
<dbReference type="AlphaFoldDB" id="A0A917ZBM0"/>
<dbReference type="Pfam" id="PF05137">
    <property type="entry name" value="PilN"/>
    <property type="match status" value="1"/>
</dbReference>
<dbReference type="InterPro" id="IPR052534">
    <property type="entry name" value="Extracell_DNA_Util/SecSys_Comp"/>
</dbReference>
<dbReference type="EMBL" id="BMLT01000003">
    <property type="protein sequence ID" value="GGO80140.1"/>
    <property type="molecule type" value="Genomic_DNA"/>
</dbReference>
<dbReference type="PANTHER" id="PTHR40278:SF1">
    <property type="entry name" value="DNA UTILIZATION PROTEIN HOFN"/>
    <property type="match status" value="1"/>
</dbReference>
<dbReference type="RefSeq" id="WP_188860067.1">
    <property type="nucleotide sequence ID" value="NZ_BMLT01000003.1"/>
</dbReference>